<gene>
    <name evidence="3" type="primary">frr</name>
    <name evidence="6" type="ORF">ENT37_02135</name>
</gene>
<dbReference type="EMBL" id="DSYK01000111">
    <property type="protein sequence ID" value="HGS20648.1"/>
    <property type="molecule type" value="Genomic_DNA"/>
</dbReference>
<keyword evidence="3" id="KW-0963">Cytoplasm</keyword>
<proteinExistence type="inferred from homology"/>
<sequence>MQAKGERNVMSDIMTTVKSRMQEVIDHVKEEFAGIRTGRANAALVDSIPVQYYGNTTPIKQMASITIPEPTVIVVQPWDKQSVGDVEQAIRNSSLGLSPINEGTQLRIVLPALTTERREQLIKTLHEKAEAGKVALRTIRKEVWDDVQKQVKSGDLTEDDKYRYEEDLNKVIDSFNREIDQLESAKENEIRTV</sequence>
<dbReference type="NCBIfam" id="TIGR00496">
    <property type="entry name" value="frr"/>
    <property type="match status" value="1"/>
</dbReference>
<dbReference type="Gene3D" id="1.10.132.20">
    <property type="entry name" value="Ribosome-recycling factor"/>
    <property type="match status" value="1"/>
</dbReference>
<evidence type="ECO:0000256" key="3">
    <source>
        <dbReference type="HAMAP-Rule" id="MF_00040"/>
    </source>
</evidence>
<keyword evidence="2 3" id="KW-0648">Protein biosynthesis</keyword>
<comment type="subcellular location">
    <subcellularLocation>
        <location evidence="3">Cytoplasm</location>
    </subcellularLocation>
</comment>
<feature type="coiled-coil region" evidence="4">
    <location>
        <begin position="165"/>
        <end position="192"/>
    </location>
</feature>
<dbReference type="PANTHER" id="PTHR20982:SF3">
    <property type="entry name" value="MITOCHONDRIAL RIBOSOME RECYCLING FACTOR PSEUDO 1"/>
    <property type="match status" value="1"/>
</dbReference>
<dbReference type="InterPro" id="IPR036191">
    <property type="entry name" value="RRF_sf"/>
</dbReference>
<dbReference type="GO" id="GO:0005737">
    <property type="term" value="C:cytoplasm"/>
    <property type="evidence" value="ECO:0007669"/>
    <property type="project" value="UniProtKB-SubCell"/>
</dbReference>
<protein>
    <recommendedName>
        <fullName evidence="3">Ribosome-recycling factor</fullName>
        <shortName evidence="3">RRF</shortName>
    </recommendedName>
    <alternativeName>
        <fullName evidence="3">Ribosome-releasing factor</fullName>
    </alternativeName>
</protein>
<dbReference type="FunFam" id="3.30.1360.40:FF:000001">
    <property type="entry name" value="Ribosome-recycling factor"/>
    <property type="match status" value="1"/>
</dbReference>
<evidence type="ECO:0000256" key="2">
    <source>
        <dbReference type="ARBA" id="ARBA00022917"/>
    </source>
</evidence>
<feature type="domain" description="Ribosome recycling factor" evidence="5">
    <location>
        <begin position="29"/>
        <end position="190"/>
    </location>
</feature>
<evidence type="ECO:0000259" key="5">
    <source>
        <dbReference type="Pfam" id="PF01765"/>
    </source>
</evidence>
<accession>A0A7C4PKU7</accession>
<evidence type="ECO:0000313" key="6">
    <source>
        <dbReference type="EMBL" id="HGS20648.1"/>
    </source>
</evidence>
<organism evidence="6">
    <name type="scientific">Anaerolinea thermolimosa</name>
    <dbReference type="NCBI Taxonomy" id="229919"/>
    <lineage>
        <taxon>Bacteria</taxon>
        <taxon>Bacillati</taxon>
        <taxon>Chloroflexota</taxon>
        <taxon>Anaerolineae</taxon>
        <taxon>Anaerolineales</taxon>
        <taxon>Anaerolineaceae</taxon>
        <taxon>Anaerolinea</taxon>
    </lineage>
</organism>
<dbReference type="HAMAP" id="MF_00040">
    <property type="entry name" value="RRF"/>
    <property type="match status" value="1"/>
</dbReference>
<dbReference type="Gene3D" id="3.30.1360.40">
    <property type="match status" value="1"/>
</dbReference>
<keyword evidence="4" id="KW-0175">Coiled coil</keyword>
<dbReference type="GO" id="GO:0006415">
    <property type="term" value="P:translational termination"/>
    <property type="evidence" value="ECO:0007669"/>
    <property type="project" value="UniProtKB-UniRule"/>
</dbReference>
<dbReference type="CDD" id="cd00520">
    <property type="entry name" value="RRF"/>
    <property type="match status" value="1"/>
</dbReference>
<dbReference type="AlphaFoldDB" id="A0A7C4PKU7"/>
<name>A0A7C4PKU7_9CHLR</name>
<comment type="caution">
    <text evidence="6">The sequence shown here is derived from an EMBL/GenBank/DDBJ whole genome shotgun (WGS) entry which is preliminary data.</text>
</comment>
<dbReference type="SUPFAM" id="SSF55194">
    <property type="entry name" value="Ribosome recycling factor, RRF"/>
    <property type="match status" value="1"/>
</dbReference>
<dbReference type="Pfam" id="PF01765">
    <property type="entry name" value="RRF"/>
    <property type="match status" value="1"/>
</dbReference>
<evidence type="ECO:0000256" key="1">
    <source>
        <dbReference type="ARBA" id="ARBA00005912"/>
    </source>
</evidence>
<dbReference type="GO" id="GO:0043023">
    <property type="term" value="F:ribosomal large subunit binding"/>
    <property type="evidence" value="ECO:0007669"/>
    <property type="project" value="TreeGrafter"/>
</dbReference>
<dbReference type="PANTHER" id="PTHR20982">
    <property type="entry name" value="RIBOSOME RECYCLING FACTOR"/>
    <property type="match status" value="1"/>
</dbReference>
<comment type="function">
    <text evidence="3">Responsible for the release of ribosomes from messenger RNA at the termination of protein biosynthesis. May increase the efficiency of translation by recycling ribosomes from one round of translation to another.</text>
</comment>
<dbReference type="InterPro" id="IPR023584">
    <property type="entry name" value="Ribosome_recyc_fac_dom"/>
</dbReference>
<dbReference type="InterPro" id="IPR002661">
    <property type="entry name" value="Ribosome_recyc_fac"/>
</dbReference>
<reference evidence="6" key="1">
    <citation type="journal article" date="2020" name="mSystems">
        <title>Genome- and Community-Level Interaction Insights into Carbon Utilization and Element Cycling Functions of Hydrothermarchaeota in Hydrothermal Sediment.</title>
        <authorList>
            <person name="Zhou Z."/>
            <person name="Liu Y."/>
            <person name="Xu W."/>
            <person name="Pan J."/>
            <person name="Luo Z.H."/>
            <person name="Li M."/>
        </authorList>
    </citation>
    <scope>NUCLEOTIDE SEQUENCE [LARGE SCALE GENOMIC DNA]</scope>
    <source>
        <strain evidence="6">SpSt-573</strain>
    </source>
</reference>
<evidence type="ECO:0000256" key="4">
    <source>
        <dbReference type="SAM" id="Coils"/>
    </source>
</evidence>
<comment type="similarity">
    <text evidence="1 3">Belongs to the RRF family.</text>
</comment>